<comment type="pathway">
    <text evidence="4">Lipid metabolism; peroxisomal fatty acid beta-oxidation.</text>
</comment>
<comment type="similarity">
    <text evidence="5 12">Belongs to the acyl-CoA oxidase family.</text>
</comment>
<evidence type="ECO:0000259" key="15">
    <source>
        <dbReference type="Pfam" id="PF01756"/>
    </source>
</evidence>
<gene>
    <name evidence="18" type="ORF">BCR35DRAFT_289930</name>
</gene>
<feature type="domain" description="Acyl-CoA oxidase C-terminal" evidence="15">
    <location>
        <begin position="496"/>
        <end position="658"/>
    </location>
</feature>
<evidence type="ECO:0000256" key="9">
    <source>
        <dbReference type="ARBA" id="ARBA00023002"/>
    </source>
</evidence>
<comment type="cofactor">
    <cofactor evidence="2">
        <name>FAD</name>
        <dbReference type="ChEBI" id="CHEBI:57692"/>
    </cofactor>
</comment>
<dbReference type="SUPFAM" id="SSF47203">
    <property type="entry name" value="Acyl-CoA dehydrogenase C-terminal domain-like"/>
    <property type="match status" value="2"/>
</dbReference>
<evidence type="ECO:0000313" key="18">
    <source>
        <dbReference type="EMBL" id="ORY86040.1"/>
    </source>
</evidence>
<keyword evidence="6 12" id="KW-0285">Flavoprotein</keyword>
<keyword evidence="10" id="KW-0443">Lipid metabolism</keyword>
<feature type="active site" description="Proton acceptor" evidence="13">
    <location>
        <position position="431"/>
    </location>
</feature>
<keyword evidence="9" id="KW-0560">Oxidoreductase</keyword>
<dbReference type="EMBL" id="MCGR01000015">
    <property type="protein sequence ID" value="ORY86040.1"/>
    <property type="molecule type" value="Genomic_DNA"/>
</dbReference>
<dbReference type="GO" id="GO:0055088">
    <property type="term" value="P:lipid homeostasis"/>
    <property type="evidence" value="ECO:0007669"/>
    <property type="project" value="TreeGrafter"/>
</dbReference>
<dbReference type="GO" id="GO:0005777">
    <property type="term" value="C:peroxisome"/>
    <property type="evidence" value="ECO:0007669"/>
    <property type="project" value="UniProtKB-SubCell"/>
</dbReference>
<evidence type="ECO:0000256" key="5">
    <source>
        <dbReference type="ARBA" id="ARBA00006288"/>
    </source>
</evidence>
<dbReference type="InterPro" id="IPR012258">
    <property type="entry name" value="Acyl-CoA_oxidase"/>
</dbReference>
<keyword evidence="8" id="KW-0276">Fatty acid metabolism</keyword>
<evidence type="ECO:0000256" key="4">
    <source>
        <dbReference type="ARBA" id="ARBA00004846"/>
    </source>
</evidence>
<feature type="domain" description="Acyl-coenzyme A oxidase N-terminal" evidence="16">
    <location>
        <begin position="19"/>
        <end position="133"/>
    </location>
</feature>
<dbReference type="GO" id="GO:0003997">
    <property type="term" value="F:acyl-CoA oxidase activity"/>
    <property type="evidence" value="ECO:0007669"/>
    <property type="project" value="UniProtKB-EC"/>
</dbReference>
<evidence type="ECO:0000256" key="11">
    <source>
        <dbReference type="ARBA" id="ARBA00023140"/>
    </source>
</evidence>
<evidence type="ECO:0000256" key="12">
    <source>
        <dbReference type="PIRNR" id="PIRNR000168"/>
    </source>
</evidence>
<name>A0A1Y2FPX1_9BASI</name>
<keyword evidence="11" id="KW-0576">Peroxisome</keyword>
<accession>A0A1Y2FPX1</accession>
<evidence type="ECO:0000256" key="3">
    <source>
        <dbReference type="ARBA" id="ARBA00004275"/>
    </source>
</evidence>
<evidence type="ECO:0000256" key="10">
    <source>
        <dbReference type="ARBA" id="ARBA00023098"/>
    </source>
</evidence>
<reference evidence="18 19" key="1">
    <citation type="submission" date="2016-07" db="EMBL/GenBank/DDBJ databases">
        <title>Pervasive Adenine N6-methylation of Active Genes in Fungi.</title>
        <authorList>
            <consortium name="DOE Joint Genome Institute"/>
            <person name="Mondo S.J."/>
            <person name="Dannebaum R.O."/>
            <person name="Kuo R.C."/>
            <person name="Labutti K."/>
            <person name="Haridas S."/>
            <person name="Kuo A."/>
            <person name="Salamov A."/>
            <person name="Ahrendt S.R."/>
            <person name="Lipzen A."/>
            <person name="Sullivan W."/>
            <person name="Andreopoulos W.B."/>
            <person name="Clum A."/>
            <person name="Lindquist E."/>
            <person name="Daum C."/>
            <person name="Ramamoorthy G.K."/>
            <person name="Gryganskyi A."/>
            <person name="Culley D."/>
            <person name="Magnuson J.K."/>
            <person name="James T.Y."/>
            <person name="O'Malley M.A."/>
            <person name="Stajich J.E."/>
            <person name="Spatafora J.W."/>
            <person name="Visel A."/>
            <person name="Grigoriev I.V."/>
        </authorList>
    </citation>
    <scope>NUCLEOTIDE SEQUENCE [LARGE SCALE GENOMIC DNA]</scope>
    <source>
        <strain evidence="18 19">62-1032</strain>
    </source>
</reference>
<dbReference type="SUPFAM" id="SSF56645">
    <property type="entry name" value="Acyl-CoA dehydrogenase NM domain-like"/>
    <property type="match status" value="1"/>
</dbReference>
<keyword evidence="19" id="KW-1185">Reference proteome</keyword>
<evidence type="ECO:0000256" key="14">
    <source>
        <dbReference type="PIRSR" id="PIRSR000168-2"/>
    </source>
</evidence>
<dbReference type="Pfam" id="PF22924">
    <property type="entry name" value="ACOX_C_alpha1"/>
    <property type="match status" value="1"/>
</dbReference>
<dbReference type="Gene3D" id="1.10.540.10">
    <property type="entry name" value="Acyl-CoA dehydrogenase/oxidase, N-terminal domain"/>
    <property type="match status" value="1"/>
</dbReference>
<evidence type="ECO:0000256" key="6">
    <source>
        <dbReference type="ARBA" id="ARBA00022630"/>
    </source>
</evidence>
<dbReference type="FunFam" id="2.40.110.10:FF:000003">
    <property type="entry name" value="Acyl-coenzyme A oxidase"/>
    <property type="match status" value="1"/>
</dbReference>
<comment type="subcellular location">
    <subcellularLocation>
        <location evidence="3">Peroxisome</location>
    </subcellularLocation>
</comment>
<sequence>MPSQSTIDLQNARKTVSFDPKVLNRLLNEGSRDGEMRKRVVEVLESEEVFAKGKRAYMSRKERMAAGLRISRRLMELCDEKGWDYTEYLEALASADEPLGLNLHEVAFQPVIAAQCSDEQQAIWLPKCMNHEILGCYMQTELGHGSNVQQLETTSTYDPSTEEFVLNSPTVSSTKWWIGGLGILATHGVVQARLFLKGRDMGPHLFLVQLRSLEDHSLMPGIEAGEIGPKVHGAMAAVDNGWARFSSVRIPRSQMLARFAHVSSDGTYSKPPHDKLAYGGMIFIRAQMIGSLAWRLAKAVTISTRYLHTRRQFANPELQKGEAGYGVERQVITYPGVYMRLLPQISRAYVFITAGKDMADLYHSMASQLSSGDASLLAETHAVSSGLKTYVSAGVVDGVENVRRAMGGHGFLDASGVGRIFANELPSVTYEGDNYILHLQVARSALKSLSTFFATPTTTLSPSSAYLSVLHPLPSLPLAVFAPSSFLSPALQLQLISLRASFGLARLARLVQSGKKWSELSHECVEVSKGVTEAFLVRRMLEAVEGQAGLLSRGAGKKEQEVLRTLYILHTIESALPSLLEFGILAPSPPSLDPSTTSSSLGALEALREQLSSLAKQLLPEMVGLVDAFGFGDWELDSAVGRYDGEPYETMLARAKKDLDANVGNVEARKTM</sequence>
<protein>
    <recommendedName>
        <fullName evidence="12">Acyl-coenzyme A oxidase</fullName>
    </recommendedName>
</protein>
<dbReference type="PANTHER" id="PTHR10909:SF250">
    <property type="entry name" value="PEROXISOMAL ACYL-COENZYME A OXIDASE 1"/>
    <property type="match status" value="1"/>
</dbReference>
<dbReference type="Proteomes" id="UP000193467">
    <property type="component" value="Unassembled WGS sequence"/>
</dbReference>
<dbReference type="InterPro" id="IPR029320">
    <property type="entry name" value="Acyl-CoA_ox_N"/>
</dbReference>
<dbReference type="InParanoid" id="A0A1Y2FPX1"/>
<dbReference type="GO" id="GO:0005504">
    <property type="term" value="F:fatty acid binding"/>
    <property type="evidence" value="ECO:0007669"/>
    <property type="project" value="TreeGrafter"/>
</dbReference>
<organism evidence="18 19">
    <name type="scientific">Leucosporidium creatinivorum</name>
    <dbReference type="NCBI Taxonomy" id="106004"/>
    <lineage>
        <taxon>Eukaryota</taxon>
        <taxon>Fungi</taxon>
        <taxon>Dikarya</taxon>
        <taxon>Basidiomycota</taxon>
        <taxon>Pucciniomycotina</taxon>
        <taxon>Microbotryomycetes</taxon>
        <taxon>Leucosporidiales</taxon>
        <taxon>Leucosporidium</taxon>
    </lineage>
</organism>
<dbReference type="PANTHER" id="PTHR10909">
    <property type="entry name" value="ELECTRON TRANSPORT OXIDOREDUCTASE"/>
    <property type="match status" value="1"/>
</dbReference>
<dbReference type="InterPro" id="IPR046373">
    <property type="entry name" value="Acyl-CoA_Oxase/DH_mid-dom_sf"/>
</dbReference>
<feature type="binding site" evidence="14">
    <location>
        <position position="179"/>
    </location>
    <ligand>
        <name>FAD</name>
        <dbReference type="ChEBI" id="CHEBI:57692"/>
    </ligand>
</feature>
<dbReference type="UniPathway" id="UPA00661"/>
<feature type="domain" description="Acyl-CoA oxidase C-alpha1" evidence="17">
    <location>
        <begin position="278"/>
        <end position="445"/>
    </location>
</feature>
<comment type="catalytic activity">
    <reaction evidence="1">
        <text>a 2,3-saturated acyl-CoA + O2 = a (2E)-enoyl-CoA + H2O2</text>
        <dbReference type="Rhea" id="RHEA:38959"/>
        <dbReference type="ChEBI" id="CHEBI:15379"/>
        <dbReference type="ChEBI" id="CHEBI:16240"/>
        <dbReference type="ChEBI" id="CHEBI:58856"/>
        <dbReference type="ChEBI" id="CHEBI:65111"/>
        <dbReference type="EC" id="1.3.3.6"/>
    </reaction>
</comment>
<dbReference type="STRING" id="106004.A0A1Y2FPX1"/>
<keyword evidence="7 12" id="KW-0274">FAD</keyword>
<comment type="caution">
    <text evidence="18">The sequence shown here is derived from an EMBL/GenBank/DDBJ whole genome shotgun (WGS) entry which is preliminary data.</text>
</comment>
<dbReference type="PIRSF" id="PIRSF000168">
    <property type="entry name" value="Acyl-CoA_oxidase"/>
    <property type="match status" value="1"/>
</dbReference>
<dbReference type="GO" id="GO:0071949">
    <property type="term" value="F:FAD binding"/>
    <property type="evidence" value="ECO:0007669"/>
    <property type="project" value="InterPro"/>
</dbReference>
<evidence type="ECO:0000313" key="19">
    <source>
        <dbReference type="Proteomes" id="UP000193467"/>
    </source>
</evidence>
<dbReference type="Gene3D" id="1.20.140.10">
    <property type="entry name" value="Butyryl-CoA Dehydrogenase, subunit A, domain 3"/>
    <property type="match status" value="2"/>
</dbReference>
<dbReference type="InterPro" id="IPR009100">
    <property type="entry name" value="AcylCoA_DH/oxidase_NM_dom_sf"/>
</dbReference>
<evidence type="ECO:0000259" key="16">
    <source>
        <dbReference type="Pfam" id="PF14749"/>
    </source>
</evidence>
<dbReference type="InterPro" id="IPR002655">
    <property type="entry name" value="Acyl-CoA_oxidase_C"/>
</dbReference>
<evidence type="ECO:0000256" key="8">
    <source>
        <dbReference type="ARBA" id="ARBA00022832"/>
    </source>
</evidence>
<feature type="binding site" evidence="14">
    <location>
        <position position="140"/>
    </location>
    <ligand>
        <name>FAD</name>
        <dbReference type="ChEBI" id="CHEBI:57692"/>
    </ligand>
</feature>
<dbReference type="Pfam" id="PF01756">
    <property type="entry name" value="ACOX"/>
    <property type="match status" value="1"/>
</dbReference>
<dbReference type="FunFam" id="1.20.140.10:FF:000015">
    <property type="entry name" value="Acyl-coenzyme A oxidase"/>
    <property type="match status" value="1"/>
</dbReference>
<evidence type="ECO:0000256" key="7">
    <source>
        <dbReference type="ARBA" id="ARBA00022827"/>
    </source>
</evidence>
<evidence type="ECO:0000256" key="2">
    <source>
        <dbReference type="ARBA" id="ARBA00001974"/>
    </source>
</evidence>
<dbReference type="GO" id="GO:0033540">
    <property type="term" value="P:fatty acid beta-oxidation using acyl-CoA oxidase"/>
    <property type="evidence" value="ECO:0007669"/>
    <property type="project" value="UniProtKB-UniPathway"/>
</dbReference>
<dbReference type="Gene3D" id="2.40.110.10">
    <property type="entry name" value="Butyryl-CoA Dehydrogenase, subunit A, domain 2"/>
    <property type="match status" value="1"/>
</dbReference>
<evidence type="ECO:0000259" key="17">
    <source>
        <dbReference type="Pfam" id="PF22924"/>
    </source>
</evidence>
<dbReference type="InterPro" id="IPR055060">
    <property type="entry name" value="ACOX_C_alpha1"/>
</dbReference>
<dbReference type="AlphaFoldDB" id="A0A1Y2FPX1"/>
<evidence type="ECO:0000256" key="13">
    <source>
        <dbReference type="PIRSR" id="PIRSR000168-1"/>
    </source>
</evidence>
<proteinExistence type="inferred from homology"/>
<dbReference type="InterPro" id="IPR037069">
    <property type="entry name" value="AcylCoA_DH/ox_N_sf"/>
</dbReference>
<dbReference type="OrthoDB" id="538336at2759"/>
<dbReference type="Pfam" id="PF14749">
    <property type="entry name" value="Acyl-CoA_ox_N"/>
    <property type="match status" value="1"/>
</dbReference>
<evidence type="ECO:0000256" key="1">
    <source>
        <dbReference type="ARBA" id="ARBA00001201"/>
    </source>
</evidence>
<dbReference type="InterPro" id="IPR036250">
    <property type="entry name" value="AcylCo_DH-like_C"/>
</dbReference>